<organism evidence="2 3">
    <name type="scientific">Paraburkholderia caribensis MBA4</name>
    <dbReference type="NCBI Taxonomy" id="1323664"/>
    <lineage>
        <taxon>Bacteria</taxon>
        <taxon>Pseudomonadati</taxon>
        <taxon>Pseudomonadota</taxon>
        <taxon>Betaproteobacteria</taxon>
        <taxon>Burkholderiales</taxon>
        <taxon>Burkholderiaceae</taxon>
        <taxon>Paraburkholderia</taxon>
    </lineage>
</organism>
<name>A0A0P0RKR9_9BURK</name>
<gene>
    <name evidence="2" type="ORF">K788_0007256</name>
</gene>
<proteinExistence type="predicted"/>
<dbReference type="Pfam" id="PF07045">
    <property type="entry name" value="DUF1330"/>
    <property type="match status" value="1"/>
</dbReference>
<evidence type="ECO:0000313" key="2">
    <source>
        <dbReference type="EMBL" id="ALL69350.1"/>
    </source>
</evidence>
<feature type="domain" description="DUF1330" evidence="1">
    <location>
        <begin position="2"/>
        <end position="94"/>
    </location>
</feature>
<dbReference type="KEGG" id="bcai:K788_0007256"/>
<dbReference type="Gene3D" id="3.30.70.100">
    <property type="match status" value="1"/>
</dbReference>
<evidence type="ECO:0000313" key="3">
    <source>
        <dbReference type="Proteomes" id="UP000019146"/>
    </source>
</evidence>
<evidence type="ECO:0000259" key="1">
    <source>
        <dbReference type="Pfam" id="PF07045"/>
    </source>
</evidence>
<accession>A0A0P0RKR9</accession>
<dbReference type="EMBL" id="CP012747">
    <property type="protein sequence ID" value="ALL69350.1"/>
    <property type="molecule type" value="Genomic_DNA"/>
</dbReference>
<dbReference type="InterPro" id="IPR011008">
    <property type="entry name" value="Dimeric_a/b-barrel"/>
</dbReference>
<dbReference type="Proteomes" id="UP000019146">
    <property type="component" value="Chromosome 2"/>
</dbReference>
<dbReference type="AlphaFoldDB" id="A0A0P0RKR9"/>
<dbReference type="SUPFAM" id="SSF54909">
    <property type="entry name" value="Dimeric alpha+beta barrel"/>
    <property type="match status" value="1"/>
</dbReference>
<sequence length="97" mass="10775">MKGYWLILGSDVKDAVAQDQYAALWKPIASRFQAKVRVLDASVVLREAHTTRRVVVVEFPSVALARACYDDAAYQDAIQFALVASHRELLIIEGDLA</sequence>
<dbReference type="InterPro" id="IPR010753">
    <property type="entry name" value="DUF1330"/>
</dbReference>
<reference evidence="2 3" key="1">
    <citation type="journal article" date="2014" name="Genome Announc.">
        <title>Draft Genome Sequence of the Haloacid-Degrading Burkholderia caribensis Strain MBA4.</title>
        <authorList>
            <person name="Pan Y."/>
            <person name="Kong K.F."/>
            <person name="Tsang J.S."/>
        </authorList>
    </citation>
    <scope>NUCLEOTIDE SEQUENCE [LARGE SCALE GENOMIC DNA]</scope>
    <source>
        <strain evidence="2 3">MBA4</strain>
    </source>
</reference>
<protein>
    <recommendedName>
        <fullName evidence="1">DUF1330 domain-containing protein</fullName>
    </recommendedName>
</protein>